<comment type="caution">
    <text evidence="1">The sequence shown here is derived from an EMBL/GenBank/DDBJ whole genome shotgun (WGS) entry which is preliminary data.</text>
</comment>
<proteinExistence type="predicted"/>
<gene>
    <name evidence="1" type="ORF">MGAL_10B064953</name>
</gene>
<evidence type="ECO:0000313" key="2">
    <source>
        <dbReference type="Proteomes" id="UP000596742"/>
    </source>
</evidence>
<accession>A0A8B6CWI8</accession>
<dbReference type="AlphaFoldDB" id="A0A8B6CWI8"/>
<keyword evidence="2" id="KW-1185">Reference proteome</keyword>
<organism evidence="1 2">
    <name type="scientific">Mytilus galloprovincialis</name>
    <name type="common">Mediterranean mussel</name>
    <dbReference type="NCBI Taxonomy" id="29158"/>
    <lineage>
        <taxon>Eukaryota</taxon>
        <taxon>Metazoa</taxon>
        <taxon>Spiralia</taxon>
        <taxon>Lophotrochozoa</taxon>
        <taxon>Mollusca</taxon>
        <taxon>Bivalvia</taxon>
        <taxon>Autobranchia</taxon>
        <taxon>Pteriomorphia</taxon>
        <taxon>Mytilida</taxon>
        <taxon>Mytiloidea</taxon>
        <taxon>Mytilidae</taxon>
        <taxon>Mytilinae</taxon>
        <taxon>Mytilus</taxon>
    </lineage>
</organism>
<dbReference type="Proteomes" id="UP000596742">
    <property type="component" value="Unassembled WGS sequence"/>
</dbReference>
<reference evidence="1" key="1">
    <citation type="submission" date="2018-11" db="EMBL/GenBank/DDBJ databases">
        <authorList>
            <person name="Alioto T."/>
            <person name="Alioto T."/>
        </authorList>
    </citation>
    <scope>NUCLEOTIDE SEQUENCE</scope>
</reference>
<evidence type="ECO:0000313" key="1">
    <source>
        <dbReference type="EMBL" id="VDI11723.1"/>
    </source>
</evidence>
<dbReference type="EMBL" id="UYJE01002540">
    <property type="protein sequence ID" value="VDI11723.1"/>
    <property type="molecule type" value="Genomic_DNA"/>
</dbReference>
<name>A0A8B6CWI8_MYTGA</name>
<protein>
    <submittedName>
        <fullName evidence="1">Uncharacterized protein</fullName>
    </submittedName>
</protein>
<sequence length="72" mass="8585">MKRKREKAEKRKKDHETFIASIEHNVQSTIHNGDDTNSHVVQSRETVNQYYERRKQINSEKNKAEFILLGMI</sequence>